<protein>
    <recommendedName>
        <fullName evidence="3">Helix-turn-helix</fullName>
    </recommendedName>
</protein>
<dbReference type="AlphaFoldDB" id="A0A5C4LNA8"/>
<name>A0A5C4LNA8_9HYPH</name>
<dbReference type="InterPro" id="IPR010982">
    <property type="entry name" value="Lambda_DNA-bd_dom_sf"/>
</dbReference>
<evidence type="ECO:0008006" key="3">
    <source>
        <dbReference type="Google" id="ProtNLM"/>
    </source>
</evidence>
<keyword evidence="2" id="KW-1185">Reference proteome</keyword>
<dbReference type="OrthoDB" id="8004570at2"/>
<dbReference type="GO" id="GO:0003677">
    <property type="term" value="F:DNA binding"/>
    <property type="evidence" value="ECO:0007669"/>
    <property type="project" value="InterPro"/>
</dbReference>
<reference evidence="1 2" key="1">
    <citation type="submission" date="2019-06" db="EMBL/GenBank/DDBJ databases">
        <title>Genome of Methylobacterium sp. 17Sr1-39.</title>
        <authorList>
            <person name="Seo T."/>
        </authorList>
    </citation>
    <scope>NUCLEOTIDE SEQUENCE [LARGE SCALE GENOMIC DNA]</scope>
    <source>
        <strain evidence="1 2">17Sr1-39</strain>
    </source>
</reference>
<dbReference type="Proteomes" id="UP000305267">
    <property type="component" value="Unassembled WGS sequence"/>
</dbReference>
<dbReference type="RefSeq" id="WP_139034482.1">
    <property type="nucleotide sequence ID" value="NZ_VDDA01000002.1"/>
</dbReference>
<proteinExistence type="predicted"/>
<comment type="caution">
    <text evidence="1">The sequence shown here is derived from an EMBL/GenBank/DDBJ whole genome shotgun (WGS) entry which is preliminary data.</text>
</comment>
<accession>A0A5C4LNA8</accession>
<gene>
    <name evidence="1" type="ORF">FF100_05035</name>
</gene>
<evidence type="ECO:0000313" key="2">
    <source>
        <dbReference type="Proteomes" id="UP000305267"/>
    </source>
</evidence>
<sequence>MDNEPWQRRAKAAGLSQKMLAEMTGRPVNTISRQIRGEHGAVPLHLIAVITAWELMGEEQRDEWRRLLAREAARQDAAG</sequence>
<evidence type="ECO:0000313" key="1">
    <source>
        <dbReference type="EMBL" id="TNC14941.1"/>
    </source>
</evidence>
<organism evidence="1 2">
    <name type="scientific">Methylobacterium terricola</name>
    <dbReference type="NCBI Taxonomy" id="2583531"/>
    <lineage>
        <taxon>Bacteria</taxon>
        <taxon>Pseudomonadati</taxon>
        <taxon>Pseudomonadota</taxon>
        <taxon>Alphaproteobacteria</taxon>
        <taxon>Hyphomicrobiales</taxon>
        <taxon>Methylobacteriaceae</taxon>
        <taxon>Methylobacterium</taxon>
    </lineage>
</organism>
<dbReference type="SUPFAM" id="SSF47413">
    <property type="entry name" value="lambda repressor-like DNA-binding domains"/>
    <property type="match status" value="1"/>
</dbReference>
<dbReference type="EMBL" id="VDDA01000002">
    <property type="protein sequence ID" value="TNC14941.1"/>
    <property type="molecule type" value="Genomic_DNA"/>
</dbReference>